<proteinExistence type="predicted"/>
<dbReference type="Proteomes" id="UP000016566">
    <property type="component" value="Unassembled WGS sequence"/>
</dbReference>
<dbReference type="EMBL" id="BATB01000007">
    <property type="protein sequence ID" value="GAD54874.1"/>
    <property type="molecule type" value="Genomic_DNA"/>
</dbReference>
<organism evidence="1 2">
    <name type="scientific">Limimaricola cinnabarinus LL-001</name>
    <dbReference type="NCBI Taxonomy" id="1337093"/>
    <lineage>
        <taxon>Bacteria</taxon>
        <taxon>Pseudomonadati</taxon>
        <taxon>Pseudomonadota</taxon>
        <taxon>Alphaproteobacteria</taxon>
        <taxon>Rhodobacterales</taxon>
        <taxon>Paracoccaceae</taxon>
        <taxon>Limimaricola</taxon>
    </lineage>
</organism>
<keyword evidence="2" id="KW-1185">Reference proteome</keyword>
<reference evidence="1" key="1">
    <citation type="journal article" date="2013" name="Genome Announc.">
        <title>Draft Genome Sequence of Loktanella cinnabarina LL-001T, Isolated from Deep-Sea Floor Sediment.</title>
        <authorList>
            <person name="Nishi S."/>
            <person name="Tsubouchi T."/>
            <person name="Takaki Y."/>
            <person name="Koyanagi R."/>
            <person name="Satoh N."/>
            <person name="Maruyama T."/>
            <person name="Hatada Y."/>
        </authorList>
    </citation>
    <scope>NUCLEOTIDE SEQUENCE [LARGE SCALE GENOMIC DNA]</scope>
    <source>
        <strain evidence="1">LL-001</strain>
    </source>
</reference>
<comment type="caution">
    <text evidence="1">The sequence shown here is derived from an EMBL/GenBank/DDBJ whole genome shotgun (WGS) entry which is preliminary data.</text>
</comment>
<evidence type="ECO:0000313" key="1">
    <source>
        <dbReference type="EMBL" id="GAD54874.1"/>
    </source>
</evidence>
<gene>
    <name evidence="1" type="ORF">MBELCI_0926</name>
</gene>
<name>U3AB40_9RHOB</name>
<dbReference type="AlphaFoldDB" id="U3AB40"/>
<protein>
    <submittedName>
        <fullName evidence="1">Uncharacterized protein</fullName>
    </submittedName>
</protein>
<evidence type="ECO:0000313" key="2">
    <source>
        <dbReference type="Proteomes" id="UP000016566"/>
    </source>
</evidence>
<sequence length="44" mass="4591">MYLSNRATAASQLMAARVGRLPVRILAERAGGLNRDLANAAHGG</sequence>
<dbReference type="STRING" id="1337093.MBELCI_0926"/>
<accession>U3AB40</accession>
<dbReference type="RefSeq" id="WP_021692982.1">
    <property type="nucleotide sequence ID" value="NZ_BATB01000007.1"/>
</dbReference>